<proteinExistence type="predicted"/>
<name>A0A0E9S901_ANGAN</name>
<reference evidence="1" key="2">
    <citation type="journal article" date="2015" name="Fish Shellfish Immunol.">
        <title>Early steps in the European eel (Anguilla anguilla)-Vibrio vulnificus interaction in the gills: Role of the RtxA13 toxin.</title>
        <authorList>
            <person name="Callol A."/>
            <person name="Pajuelo D."/>
            <person name="Ebbesson L."/>
            <person name="Teles M."/>
            <person name="MacKenzie S."/>
            <person name="Amaro C."/>
        </authorList>
    </citation>
    <scope>NUCLEOTIDE SEQUENCE</scope>
</reference>
<accession>A0A0E9S901</accession>
<sequence>MSCSANKCVNVFP</sequence>
<reference evidence="1" key="1">
    <citation type="submission" date="2014-11" db="EMBL/GenBank/DDBJ databases">
        <authorList>
            <person name="Amaro Gonzalez C."/>
        </authorList>
    </citation>
    <scope>NUCLEOTIDE SEQUENCE</scope>
</reference>
<evidence type="ECO:0000313" key="1">
    <source>
        <dbReference type="EMBL" id="JAH37726.1"/>
    </source>
</evidence>
<protein>
    <submittedName>
        <fullName evidence="1">Uncharacterized protein</fullName>
    </submittedName>
</protein>
<organism evidence="1">
    <name type="scientific">Anguilla anguilla</name>
    <name type="common">European freshwater eel</name>
    <name type="synonym">Muraena anguilla</name>
    <dbReference type="NCBI Taxonomy" id="7936"/>
    <lineage>
        <taxon>Eukaryota</taxon>
        <taxon>Metazoa</taxon>
        <taxon>Chordata</taxon>
        <taxon>Craniata</taxon>
        <taxon>Vertebrata</taxon>
        <taxon>Euteleostomi</taxon>
        <taxon>Actinopterygii</taxon>
        <taxon>Neopterygii</taxon>
        <taxon>Teleostei</taxon>
        <taxon>Anguilliformes</taxon>
        <taxon>Anguillidae</taxon>
        <taxon>Anguilla</taxon>
    </lineage>
</organism>
<dbReference type="EMBL" id="GBXM01070851">
    <property type="protein sequence ID" value="JAH37726.1"/>
    <property type="molecule type" value="Transcribed_RNA"/>
</dbReference>